<name>A0A2B5R8S9_9BACI</name>
<evidence type="ECO:0000313" key="2">
    <source>
        <dbReference type="EMBL" id="PEM70251.1"/>
    </source>
</evidence>
<reference evidence="2 3" key="1">
    <citation type="submission" date="2017-09" db="EMBL/GenBank/DDBJ databases">
        <title>Large-scale bioinformatics analysis of Bacillus genomes uncovers conserved roles of natural products in bacterial physiology.</title>
        <authorList>
            <consortium name="Agbiome Team Llc"/>
            <person name="Bleich R.M."/>
            <person name="Grubbs K.J."/>
            <person name="Santa Maria K.C."/>
            <person name="Allen S.E."/>
            <person name="Farag S."/>
            <person name="Shank E.A."/>
            <person name="Bowers A."/>
        </authorList>
    </citation>
    <scope>NUCLEOTIDE SEQUENCE [LARGE SCALE GENOMIC DNA]</scope>
    <source>
        <strain evidence="2 3">AFS009893</strain>
    </source>
</reference>
<organism evidence="2 3">
    <name type="scientific">Bacillus pseudomycoides</name>
    <dbReference type="NCBI Taxonomy" id="64104"/>
    <lineage>
        <taxon>Bacteria</taxon>
        <taxon>Bacillati</taxon>
        <taxon>Bacillota</taxon>
        <taxon>Bacilli</taxon>
        <taxon>Bacillales</taxon>
        <taxon>Bacillaceae</taxon>
        <taxon>Bacillus</taxon>
        <taxon>Bacillus cereus group</taxon>
    </lineage>
</organism>
<feature type="region of interest" description="Disordered" evidence="1">
    <location>
        <begin position="31"/>
        <end position="50"/>
    </location>
</feature>
<evidence type="ECO:0000256" key="1">
    <source>
        <dbReference type="SAM" id="MobiDB-lite"/>
    </source>
</evidence>
<protein>
    <submittedName>
        <fullName evidence="2">Uncharacterized protein</fullName>
    </submittedName>
</protein>
<dbReference type="AlphaFoldDB" id="A0A2B5R8S9"/>
<proteinExistence type="predicted"/>
<dbReference type="Proteomes" id="UP000219775">
    <property type="component" value="Unassembled WGS sequence"/>
</dbReference>
<gene>
    <name evidence="2" type="ORF">CN613_09285</name>
</gene>
<dbReference type="EMBL" id="NUDP01000036">
    <property type="protein sequence ID" value="PEM70251.1"/>
    <property type="molecule type" value="Genomic_DNA"/>
</dbReference>
<evidence type="ECO:0000313" key="3">
    <source>
        <dbReference type="Proteomes" id="UP000219775"/>
    </source>
</evidence>
<comment type="caution">
    <text evidence="2">The sequence shown here is derived from an EMBL/GenBank/DDBJ whole genome shotgun (WGS) entry which is preliminary data.</text>
</comment>
<accession>A0A2B5R8S9</accession>
<sequence>MKSATEYPDFAGEPDNIQFLKRRNMDVNERLDAHRGNYHNPTNGYYTPKNDSMTDFGDVVPWKHE</sequence>
<feature type="compositionally biased region" description="Polar residues" evidence="1">
    <location>
        <begin position="39"/>
        <end position="50"/>
    </location>
</feature>